<accession>A0A0B7AQ18</accession>
<reference evidence="1" key="1">
    <citation type="submission" date="2014-12" db="EMBL/GenBank/DDBJ databases">
        <title>Insight into the proteome of Arion vulgaris.</title>
        <authorList>
            <person name="Aradska J."/>
            <person name="Bulat T."/>
            <person name="Smidak R."/>
            <person name="Sarate P."/>
            <person name="Gangsoo J."/>
            <person name="Sialana F."/>
            <person name="Bilban M."/>
            <person name="Lubec G."/>
        </authorList>
    </citation>
    <scope>NUCLEOTIDE SEQUENCE</scope>
    <source>
        <tissue evidence="1">Skin</tissue>
    </source>
</reference>
<dbReference type="SUPFAM" id="SSF51905">
    <property type="entry name" value="FAD/NAD(P)-binding domain"/>
    <property type="match status" value="2"/>
</dbReference>
<dbReference type="AlphaFoldDB" id="A0A0B7AQ18"/>
<dbReference type="Gene3D" id="3.50.50.60">
    <property type="entry name" value="FAD/NAD(P)-binding domain"/>
    <property type="match status" value="1"/>
</dbReference>
<dbReference type="Pfam" id="PF13738">
    <property type="entry name" value="Pyr_redox_3"/>
    <property type="match status" value="1"/>
</dbReference>
<dbReference type="PANTHER" id="PTHR15192">
    <property type="entry name" value="PROTEIN CBG05349"/>
    <property type="match status" value="1"/>
</dbReference>
<gene>
    <name evidence="1" type="primary">ORF133054</name>
</gene>
<dbReference type="InterPro" id="IPR029731">
    <property type="entry name" value="OSGIN1/2"/>
</dbReference>
<dbReference type="InterPro" id="IPR036188">
    <property type="entry name" value="FAD/NAD-bd_sf"/>
</dbReference>
<evidence type="ECO:0008006" key="2">
    <source>
        <dbReference type="Google" id="ProtNLM"/>
    </source>
</evidence>
<evidence type="ECO:0000313" key="1">
    <source>
        <dbReference type="EMBL" id="CEK82707.1"/>
    </source>
</evidence>
<sequence>MQGMMASGDTTTVQHHPVTIHTEVIVVGNGPSAISLSNMLAGNRPYYKGTPLSNEFLTRRLKENMDITLLEQDLGPLCESLEGRSNNPVALLFDSLFHPDADWGADGISALEWRQEGIHEIPHVVLGKTKPGGTWQKIDGAMQTISQNSWMELPSVPFKEWLANQNRKSPTRKYLIGRATIADVKEYYSDYVKTQGLEKYFRDFHTVTSVHRVFHSHSNVDSDSGEVEPCSHNVRRNHTHFWEVRGYQTIVDEQGEAVARQEFCYVSPHVVLATGAYDIPNRLGVEGENLPCVVHCLGEFEKLLSQCDVSANADPVLVVGAGLSAADCILMAMEANIPVIHVFRRKPTDQSLIFSKLPKAMYPEYHIIHSLMKGKEVRELYKPLPRHSITELRHNKVLVKCRRSGTVTWFDVSAVAVMIGSRADLSFLPREGRHLGVVPDWPIDSKHNVIDVDAYSYQSVHEPQMFAMGPLVGDNFVRFGIGGALGIASHLNRCQKMEYM</sequence>
<proteinExistence type="predicted"/>
<dbReference type="PANTHER" id="PTHR15192:SF8">
    <property type="entry name" value="FAD_NAD(P)-BINDING DOMAIN-CONTAINING PROTEIN"/>
    <property type="match status" value="1"/>
</dbReference>
<protein>
    <recommendedName>
        <fullName evidence="2">FAD/NAD(P)-binding domain-containing protein</fullName>
    </recommendedName>
</protein>
<organism evidence="1">
    <name type="scientific">Arion vulgaris</name>
    <dbReference type="NCBI Taxonomy" id="1028688"/>
    <lineage>
        <taxon>Eukaryota</taxon>
        <taxon>Metazoa</taxon>
        <taxon>Spiralia</taxon>
        <taxon>Lophotrochozoa</taxon>
        <taxon>Mollusca</taxon>
        <taxon>Gastropoda</taxon>
        <taxon>Heterobranchia</taxon>
        <taxon>Euthyneura</taxon>
        <taxon>Panpulmonata</taxon>
        <taxon>Eupulmonata</taxon>
        <taxon>Stylommatophora</taxon>
        <taxon>Helicina</taxon>
        <taxon>Arionoidea</taxon>
        <taxon>Arionidae</taxon>
        <taxon>Arion</taxon>
    </lineage>
</organism>
<dbReference type="EMBL" id="HACG01035842">
    <property type="protein sequence ID" value="CEK82707.1"/>
    <property type="molecule type" value="Transcribed_RNA"/>
</dbReference>
<name>A0A0B7AQ18_9EUPU</name>